<protein>
    <recommendedName>
        <fullName evidence="3">SAV-6107-like HEPN domain-containing protein</fullName>
    </recommendedName>
</protein>
<dbReference type="Proteomes" id="UP001611580">
    <property type="component" value="Unassembled WGS sequence"/>
</dbReference>
<sequence>MSGRDPACALGSGPALESALPGLVRAADLVDRASAGVRAAAEVEWAARAAELYRLAVDDVGRALARDRVLLDEALLLARSGWAR</sequence>
<accession>A0ABW7XRL0</accession>
<keyword evidence="2" id="KW-1185">Reference proteome</keyword>
<evidence type="ECO:0008006" key="3">
    <source>
        <dbReference type="Google" id="ProtNLM"/>
    </source>
</evidence>
<comment type="caution">
    <text evidence="1">The sequence shown here is derived from an EMBL/GenBank/DDBJ whole genome shotgun (WGS) entry which is preliminary data.</text>
</comment>
<dbReference type="EMBL" id="JBIRYI010000021">
    <property type="protein sequence ID" value="MFI2490193.1"/>
    <property type="molecule type" value="Genomic_DNA"/>
</dbReference>
<evidence type="ECO:0000313" key="1">
    <source>
        <dbReference type="EMBL" id="MFI2490193.1"/>
    </source>
</evidence>
<name>A0ABW7XRL0_9MICO</name>
<gene>
    <name evidence="1" type="ORF">ACH47X_25000</name>
</gene>
<dbReference type="RefSeq" id="WP_397407877.1">
    <property type="nucleotide sequence ID" value="NZ_JBIRYI010000021.1"/>
</dbReference>
<evidence type="ECO:0000313" key="2">
    <source>
        <dbReference type="Proteomes" id="UP001611580"/>
    </source>
</evidence>
<reference evidence="1 2" key="1">
    <citation type="submission" date="2024-10" db="EMBL/GenBank/DDBJ databases">
        <title>The Natural Products Discovery Center: Release of the First 8490 Sequenced Strains for Exploring Actinobacteria Biosynthetic Diversity.</title>
        <authorList>
            <person name="Kalkreuter E."/>
            <person name="Kautsar S.A."/>
            <person name="Yang D."/>
            <person name="Bader C.D."/>
            <person name="Teijaro C.N."/>
            <person name="Fluegel L."/>
            <person name="Davis C.M."/>
            <person name="Simpson J.R."/>
            <person name="Lauterbach L."/>
            <person name="Steele A.D."/>
            <person name="Gui C."/>
            <person name="Meng S."/>
            <person name="Li G."/>
            <person name="Viehrig K."/>
            <person name="Ye F."/>
            <person name="Su P."/>
            <person name="Kiefer A.F."/>
            <person name="Nichols A."/>
            <person name="Cepeda A.J."/>
            <person name="Yan W."/>
            <person name="Fan B."/>
            <person name="Jiang Y."/>
            <person name="Adhikari A."/>
            <person name="Zheng C.-J."/>
            <person name="Schuster L."/>
            <person name="Cowan T.M."/>
            <person name="Smanski M.J."/>
            <person name="Chevrette M.G."/>
            <person name="De Carvalho L.P.S."/>
            <person name="Shen B."/>
        </authorList>
    </citation>
    <scope>NUCLEOTIDE SEQUENCE [LARGE SCALE GENOMIC DNA]</scope>
    <source>
        <strain evidence="1 2">NPDC019481</strain>
    </source>
</reference>
<proteinExistence type="predicted"/>
<organism evidence="1 2">
    <name type="scientific">Promicromonospora kroppenstedtii</name>
    <dbReference type="NCBI Taxonomy" id="440482"/>
    <lineage>
        <taxon>Bacteria</taxon>
        <taxon>Bacillati</taxon>
        <taxon>Actinomycetota</taxon>
        <taxon>Actinomycetes</taxon>
        <taxon>Micrococcales</taxon>
        <taxon>Promicromonosporaceae</taxon>
        <taxon>Promicromonospora</taxon>
    </lineage>
</organism>